<dbReference type="AlphaFoldDB" id="A0A378JTG1"/>
<dbReference type="GO" id="GO:0008800">
    <property type="term" value="F:beta-lactamase activity"/>
    <property type="evidence" value="ECO:0007669"/>
    <property type="project" value="UniProtKB-EC"/>
</dbReference>
<dbReference type="SUPFAM" id="SSF81901">
    <property type="entry name" value="HCP-like"/>
    <property type="match status" value="1"/>
</dbReference>
<accession>A0A378JTG1</accession>
<organism evidence="1 2">
    <name type="scientific">Legionella busanensis</name>
    <dbReference type="NCBI Taxonomy" id="190655"/>
    <lineage>
        <taxon>Bacteria</taxon>
        <taxon>Pseudomonadati</taxon>
        <taxon>Pseudomonadota</taxon>
        <taxon>Gammaproteobacteria</taxon>
        <taxon>Legionellales</taxon>
        <taxon>Legionellaceae</taxon>
        <taxon>Legionella</taxon>
    </lineage>
</organism>
<dbReference type="OrthoDB" id="5654411at2"/>
<dbReference type="EC" id="3.5.2.6" evidence="1"/>
<dbReference type="InterPro" id="IPR006597">
    <property type="entry name" value="Sel1-like"/>
</dbReference>
<dbReference type="InterPro" id="IPR052945">
    <property type="entry name" value="Mitotic_Regulator"/>
</dbReference>
<protein>
    <submittedName>
        <fullName evidence="1">TPR repeat protein, SEL1 subfamily</fullName>
        <ecNumber evidence="1">3.5.2.6</ecNumber>
    </submittedName>
</protein>
<keyword evidence="2" id="KW-1185">Reference proteome</keyword>
<dbReference type="SMART" id="SM00671">
    <property type="entry name" value="SEL1"/>
    <property type="match status" value="5"/>
</dbReference>
<evidence type="ECO:0000313" key="2">
    <source>
        <dbReference type="Proteomes" id="UP000254794"/>
    </source>
</evidence>
<dbReference type="Proteomes" id="UP000254794">
    <property type="component" value="Unassembled WGS sequence"/>
</dbReference>
<name>A0A378JTG1_9GAMM</name>
<dbReference type="Pfam" id="PF08238">
    <property type="entry name" value="Sel1"/>
    <property type="match status" value="5"/>
</dbReference>
<dbReference type="PANTHER" id="PTHR43628:SF1">
    <property type="entry name" value="CHITIN SYNTHASE REGULATORY FACTOR 2-RELATED"/>
    <property type="match status" value="1"/>
</dbReference>
<gene>
    <name evidence="1" type="primary">hcpC_1</name>
    <name evidence="1" type="ORF">NCTC13316_01557</name>
</gene>
<dbReference type="PANTHER" id="PTHR43628">
    <property type="entry name" value="ACTIVATOR OF C KINASE PROTEIN 1-RELATED"/>
    <property type="match status" value="1"/>
</dbReference>
<dbReference type="EMBL" id="UGOD01000001">
    <property type="protein sequence ID" value="STX51462.1"/>
    <property type="molecule type" value="Genomic_DNA"/>
</dbReference>
<dbReference type="InterPro" id="IPR011990">
    <property type="entry name" value="TPR-like_helical_dom_sf"/>
</dbReference>
<keyword evidence="1" id="KW-0378">Hydrolase</keyword>
<dbReference type="Gene3D" id="1.25.40.10">
    <property type="entry name" value="Tetratricopeptide repeat domain"/>
    <property type="match status" value="1"/>
</dbReference>
<evidence type="ECO:0000313" key="1">
    <source>
        <dbReference type="EMBL" id="STX51462.1"/>
    </source>
</evidence>
<dbReference type="RefSeq" id="WP_115331098.1">
    <property type="nucleotide sequence ID" value="NZ_CAAAHP010000001.1"/>
</dbReference>
<proteinExistence type="predicted"/>
<sequence length="429" mass="47677">MLSSDLSYVQFSSNITYQEAHTINQICGEILVENYSNYATLTTIFDSIAFKQHLSTESALKSFTQNLYAHCMPLANANDSHALVLQALFYSFGIGCKRSYQNAIVCLNKSIALNNTYAMHTRAYIYKEGLAGKANYPEAIRLYELAIKGGNTDAMNNRACMHEAGQGGPVNYPEAIRLYKLAIKGGNTNAIVNLAYMYETGQGVPRNYSEAIDLYELAIKQGNATAMHNRAYMHHHGRGGKINKAQAIYLYECALRKGQMAAKECLNSIKIDKDLAKQLVDILWDDLIHGGSFTQSTIFALGQYCKKEIVNRIKNSPQGTSILFLKNLLKEESTHPLALILKVKPKEKSLTKKAAKQLVSIFHTPTSPLQSLEKQADDLRKTGVTFFALCRHKNSSLHGLAPDLQKMILSMAQPGAKDDITYQSRISVN</sequence>
<reference evidence="1 2" key="1">
    <citation type="submission" date="2018-06" db="EMBL/GenBank/DDBJ databases">
        <authorList>
            <consortium name="Pathogen Informatics"/>
            <person name="Doyle S."/>
        </authorList>
    </citation>
    <scope>NUCLEOTIDE SEQUENCE [LARGE SCALE GENOMIC DNA]</scope>
    <source>
        <strain evidence="1 2">NCTC13316</strain>
    </source>
</reference>